<feature type="compositionally biased region" description="Polar residues" evidence="1">
    <location>
        <begin position="160"/>
        <end position="177"/>
    </location>
</feature>
<dbReference type="EMBL" id="KB822720">
    <property type="protein sequence ID" value="ETN40117.1"/>
    <property type="molecule type" value="Genomic_DNA"/>
</dbReference>
<dbReference type="RefSeq" id="XP_008716960.1">
    <property type="nucleotide sequence ID" value="XM_008718738.1"/>
</dbReference>
<feature type="region of interest" description="Disordered" evidence="1">
    <location>
        <begin position="1"/>
        <end position="80"/>
    </location>
</feature>
<feature type="region of interest" description="Disordered" evidence="1">
    <location>
        <begin position="154"/>
        <end position="229"/>
    </location>
</feature>
<name>W2RUJ3_CYPE1</name>
<feature type="compositionally biased region" description="Low complexity" evidence="1">
    <location>
        <begin position="55"/>
        <end position="66"/>
    </location>
</feature>
<dbReference type="GeneID" id="19971731"/>
<evidence type="ECO:0000256" key="1">
    <source>
        <dbReference type="SAM" id="MobiDB-lite"/>
    </source>
</evidence>
<dbReference type="InParanoid" id="W2RUJ3"/>
<dbReference type="VEuPathDB" id="FungiDB:HMPREF1541_04392"/>
<evidence type="ECO:0000313" key="3">
    <source>
        <dbReference type="Proteomes" id="UP000030752"/>
    </source>
</evidence>
<feature type="compositionally biased region" description="Polar residues" evidence="1">
    <location>
        <begin position="69"/>
        <end position="80"/>
    </location>
</feature>
<protein>
    <submittedName>
        <fullName evidence="2">Uncharacterized protein</fullName>
    </submittedName>
</protein>
<dbReference type="AlphaFoldDB" id="W2RUJ3"/>
<dbReference type="eggNOG" id="ENOG502S0NF">
    <property type="taxonomic scope" value="Eukaryota"/>
</dbReference>
<accession>W2RUJ3</accession>
<keyword evidence="3" id="KW-1185">Reference proteome</keyword>
<evidence type="ECO:0000313" key="2">
    <source>
        <dbReference type="EMBL" id="ETN40117.1"/>
    </source>
</evidence>
<feature type="compositionally biased region" description="Low complexity" evidence="1">
    <location>
        <begin position="208"/>
        <end position="223"/>
    </location>
</feature>
<reference evidence="2 3" key="1">
    <citation type="submission" date="2013-03" db="EMBL/GenBank/DDBJ databases">
        <title>The Genome Sequence of Phialophora europaea CBS 101466.</title>
        <authorList>
            <consortium name="The Broad Institute Genomics Platform"/>
            <person name="Cuomo C."/>
            <person name="de Hoog S."/>
            <person name="Gorbushina A."/>
            <person name="Walker B."/>
            <person name="Young S.K."/>
            <person name="Zeng Q."/>
            <person name="Gargeya S."/>
            <person name="Fitzgerald M."/>
            <person name="Haas B."/>
            <person name="Abouelleil A."/>
            <person name="Allen A.W."/>
            <person name="Alvarado L."/>
            <person name="Arachchi H.M."/>
            <person name="Berlin A.M."/>
            <person name="Chapman S.B."/>
            <person name="Gainer-Dewar J."/>
            <person name="Goldberg J."/>
            <person name="Griggs A."/>
            <person name="Gujja S."/>
            <person name="Hansen M."/>
            <person name="Howarth C."/>
            <person name="Imamovic A."/>
            <person name="Ireland A."/>
            <person name="Larimer J."/>
            <person name="McCowan C."/>
            <person name="Murphy C."/>
            <person name="Pearson M."/>
            <person name="Poon T.W."/>
            <person name="Priest M."/>
            <person name="Roberts A."/>
            <person name="Saif S."/>
            <person name="Shea T."/>
            <person name="Sisk P."/>
            <person name="Sykes S."/>
            <person name="Wortman J."/>
            <person name="Nusbaum C."/>
            <person name="Birren B."/>
        </authorList>
    </citation>
    <scope>NUCLEOTIDE SEQUENCE [LARGE SCALE GENOMIC DNA]</scope>
    <source>
        <strain evidence="2 3">CBS 101466</strain>
    </source>
</reference>
<proteinExistence type="predicted"/>
<dbReference type="HOGENOM" id="CLU_033551_0_0_1"/>
<gene>
    <name evidence="2" type="ORF">HMPREF1541_04392</name>
</gene>
<dbReference type="OrthoDB" id="5552418at2759"/>
<sequence>MDGDDRRTAQYGQPYHHTGPRPPTSQPMGLPGTDRFAQPGTPVRSETARQSMTRPYLPGYSGYGYPEQQYGSSTIQDSSPMQGVEMQYSPATYVQGLPRQNVGQPSSQQYAQYQQGSMLPSATQQAMYDTMPPYQQSRQSAAIEVMSSQLGAMPQYMQPGDQSSIHMQSGASTYTSQPEHHHYPSGSVGRPTIPSQYGGTAADYGMMEQSTPQQPAQPSAAEQEALEEGLREYEQQLAATFEAIMAGRVTEASEKIVPLSRWLTSSIVGLGLHHDDETKYAERLTLWQRFNLCWEALGQKQKDIVQDALRTSRQPADILTAETLTRLMDELVTLCDQVEQYGLVDYEMGIAEEQIIHIFIVCLDLLQQQGSKDQSATRAG</sequence>
<organism evidence="2 3">
    <name type="scientific">Cyphellophora europaea (strain CBS 101466)</name>
    <name type="common">Phialophora europaea</name>
    <dbReference type="NCBI Taxonomy" id="1220924"/>
    <lineage>
        <taxon>Eukaryota</taxon>
        <taxon>Fungi</taxon>
        <taxon>Dikarya</taxon>
        <taxon>Ascomycota</taxon>
        <taxon>Pezizomycotina</taxon>
        <taxon>Eurotiomycetes</taxon>
        <taxon>Chaetothyriomycetidae</taxon>
        <taxon>Chaetothyriales</taxon>
        <taxon>Cyphellophoraceae</taxon>
        <taxon>Cyphellophora</taxon>
    </lineage>
</organism>
<dbReference type="Proteomes" id="UP000030752">
    <property type="component" value="Unassembled WGS sequence"/>
</dbReference>